<sequence>MKGVLQMDINKIKELAEGYLQEQVDLLMRFTSVDSESNYVEGNRQVIDMARAVLETIPGVTMEEMFFEGCGTHLIARIKPEHPEGKIILNSHMDTVFPVGYAAKFPPYVDEDNWLHGLGSGDCKAGFAVSAYAVKIASELGLLPNKEIVMLYSCDEEIGSITSRKVFEKEAPGTECAYIFESAAKTDKGYGVVSQRKGVILGALDIKGVEAHAGGAYMAGHSAVKELAHKILKLYSFNDYDREIYYNVAPISGGRPNGIVAGDAHMEFCVAGLPDNGPSFAEAEANIESLAASNEDPVCETTVSHRILFPALEKNEMGHKAFQIAEKAGQLLGITMEEIAEPTATDANWFYSFGVPAVDAFGPVESGMHTTEEKVYIPTITEKTALFAAMLGIMKEEQ</sequence>
<dbReference type="Pfam" id="PF07687">
    <property type="entry name" value="M20_dimer"/>
    <property type="match status" value="1"/>
</dbReference>
<dbReference type="PANTHER" id="PTHR43808">
    <property type="entry name" value="ACETYLORNITHINE DEACETYLASE"/>
    <property type="match status" value="1"/>
</dbReference>
<accession>A0A3E2TNE1</accession>
<dbReference type="Pfam" id="PF01546">
    <property type="entry name" value="Peptidase_M20"/>
    <property type="match status" value="1"/>
</dbReference>
<dbReference type="InterPro" id="IPR050072">
    <property type="entry name" value="Peptidase_M20A"/>
</dbReference>
<protein>
    <submittedName>
        <fullName evidence="4">M20/M25/M40 family metallo-hydrolase</fullName>
    </submittedName>
</protein>
<evidence type="ECO:0000256" key="1">
    <source>
        <dbReference type="ARBA" id="ARBA00022723"/>
    </source>
</evidence>
<evidence type="ECO:0000259" key="3">
    <source>
        <dbReference type="Pfam" id="PF07687"/>
    </source>
</evidence>
<dbReference type="Gene3D" id="3.30.70.360">
    <property type="match status" value="1"/>
</dbReference>
<dbReference type="GO" id="GO:0046872">
    <property type="term" value="F:metal ion binding"/>
    <property type="evidence" value="ECO:0007669"/>
    <property type="project" value="UniProtKB-KW"/>
</dbReference>
<dbReference type="SUPFAM" id="SSF55031">
    <property type="entry name" value="Bacterial exopeptidase dimerisation domain"/>
    <property type="match status" value="1"/>
</dbReference>
<gene>
    <name evidence="4" type="ORF">DW070_08325</name>
</gene>
<dbReference type="Gene3D" id="3.40.630.10">
    <property type="entry name" value="Zn peptidases"/>
    <property type="match status" value="1"/>
</dbReference>
<dbReference type="SUPFAM" id="SSF53187">
    <property type="entry name" value="Zn-dependent exopeptidases"/>
    <property type="match status" value="1"/>
</dbReference>
<evidence type="ECO:0000256" key="2">
    <source>
        <dbReference type="ARBA" id="ARBA00022801"/>
    </source>
</evidence>
<dbReference type="PANTHER" id="PTHR43808:SF9">
    <property type="entry name" value="BLL0789 PROTEIN"/>
    <property type="match status" value="1"/>
</dbReference>
<dbReference type="Proteomes" id="UP000260773">
    <property type="component" value="Unassembled WGS sequence"/>
</dbReference>
<evidence type="ECO:0000313" key="4">
    <source>
        <dbReference type="EMBL" id="RGB79926.1"/>
    </source>
</evidence>
<dbReference type="InterPro" id="IPR011650">
    <property type="entry name" value="Peptidase_M20_dimer"/>
</dbReference>
<comment type="caution">
    <text evidence="4">The sequence shown here is derived from an EMBL/GenBank/DDBJ whole genome shotgun (WGS) entry which is preliminary data.</text>
</comment>
<dbReference type="InterPro" id="IPR002933">
    <property type="entry name" value="Peptidase_M20"/>
</dbReference>
<dbReference type="AlphaFoldDB" id="A0A3E2TNE1"/>
<keyword evidence="1" id="KW-0479">Metal-binding</keyword>
<keyword evidence="2 4" id="KW-0378">Hydrolase</keyword>
<evidence type="ECO:0000313" key="5">
    <source>
        <dbReference type="Proteomes" id="UP000260773"/>
    </source>
</evidence>
<proteinExistence type="predicted"/>
<reference evidence="4 5" key="1">
    <citation type="submission" date="2018-08" db="EMBL/GenBank/DDBJ databases">
        <title>A genome reference for cultivated species of the human gut microbiota.</title>
        <authorList>
            <person name="Zou Y."/>
            <person name="Xue W."/>
            <person name="Luo G."/>
        </authorList>
    </citation>
    <scope>NUCLEOTIDE SEQUENCE [LARGE SCALE GENOMIC DNA]</scope>
    <source>
        <strain evidence="4 5">AF45-17</strain>
    </source>
</reference>
<feature type="domain" description="Peptidase M20 dimerisation" evidence="3">
    <location>
        <begin position="196"/>
        <end position="291"/>
    </location>
</feature>
<dbReference type="GO" id="GO:0016787">
    <property type="term" value="F:hydrolase activity"/>
    <property type="evidence" value="ECO:0007669"/>
    <property type="project" value="UniProtKB-KW"/>
</dbReference>
<dbReference type="EMBL" id="QVEP01000016">
    <property type="protein sequence ID" value="RGB79926.1"/>
    <property type="molecule type" value="Genomic_DNA"/>
</dbReference>
<dbReference type="InterPro" id="IPR036264">
    <property type="entry name" value="Bact_exopeptidase_dim_dom"/>
</dbReference>
<organism evidence="4 5">
    <name type="scientific">Coprococcus catus</name>
    <dbReference type="NCBI Taxonomy" id="116085"/>
    <lineage>
        <taxon>Bacteria</taxon>
        <taxon>Bacillati</taxon>
        <taxon>Bacillota</taxon>
        <taxon>Clostridia</taxon>
        <taxon>Lachnospirales</taxon>
        <taxon>Lachnospiraceae</taxon>
        <taxon>Coprococcus</taxon>
    </lineage>
</organism>
<name>A0A3E2TNE1_9FIRM</name>